<proteinExistence type="predicted"/>
<dbReference type="OrthoDB" id="1684187at2"/>
<sequence length="86" mass="9747">MNKLKCILVIFALFVFTAVTNTDQVKIFSEPTPAGTVVSVLRLGDVVKVYQKSPDGQYLEVEHKGKHGWVIFKYLSPKDNRYSTEI</sequence>
<keyword evidence="1" id="KW-0732">Signal</keyword>
<dbReference type="RefSeq" id="WP_144352185.1">
    <property type="nucleotide sequence ID" value="NZ_CP036259.1"/>
</dbReference>
<dbReference type="AlphaFoldDB" id="A0A517DZQ1"/>
<feature type="signal peptide" evidence="1">
    <location>
        <begin position="1"/>
        <end position="21"/>
    </location>
</feature>
<feature type="domain" description="SH3b" evidence="2">
    <location>
        <begin position="24"/>
        <end position="75"/>
    </location>
</feature>
<dbReference type="Gene3D" id="2.30.30.40">
    <property type="entry name" value="SH3 Domains"/>
    <property type="match status" value="1"/>
</dbReference>
<accession>A0A517DZQ1</accession>
<dbReference type="SUPFAM" id="SSF50044">
    <property type="entry name" value="SH3-domain"/>
    <property type="match status" value="1"/>
</dbReference>
<feature type="chain" id="PRO_5039524038" description="SH3b domain-containing protein" evidence="1">
    <location>
        <begin position="22"/>
        <end position="86"/>
    </location>
</feature>
<evidence type="ECO:0000313" key="4">
    <source>
        <dbReference type="Proteomes" id="UP000320776"/>
    </source>
</evidence>
<dbReference type="Pfam" id="PF08239">
    <property type="entry name" value="SH3_3"/>
    <property type="match status" value="1"/>
</dbReference>
<gene>
    <name evidence="3" type="ORF">SPTER_42790</name>
</gene>
<dbReference type="KEGG" id="sted:SPTER_42790"/>
<dbReference type="Proteomes" id="UP000320776">
    <property type="component" value="Chromosome"/>
</dbReference>
<dbReference type="InterPro" id="IPR036028">
    <property type="entry name" value="SH3-like_dom_sf"/>
</dbReference>
<name>A0A517DZQ1_9FIRM</name>
<reference evidence="3 4" key="1">
    <citation type="submission" date="2019-02" db="EMBL/GenBank/DDBJ databases">
        <title>Closed genome of Sporomusa termitida DSM 4440.</title>
        <authorList>
            <person name="Poehlein A."/>
            <person name="Daniel R."/>
        </authorList>
    </citation>
    <scope>NUCLEOTIDE SEQUENCE [LARGE SCALE GENOMIC DNA]</scope>
    <source>
        <strain evidence="3 4">DSM 4440</strain>
    </source>
</reference>
<evidence type="ECO:0000259" key="2">
    <source>
        <dbReference type="Pfam" id="PF08239"/>
    </source>
</evidence>
<keyword evidence="4" id="KW-1185">Reference proteome</keyword>
<protein>
    <recommendedName>
        <fullName evidence="2">SH3b domain-containing protein</fullName>
    </recommendedName>
</protein>
<dbReference type="EMBL" id="CP036259">
    <property type="protein sequence ID" value="QDR82840.1"/>
    <property type="molecule type" value="Genomic_DNA"/>
</dbReference>
<organism evidence="3 4">
    <name type="scientific">Sporomusa termitida</name>
    <dbReference type="NCBI Taxonomy" id="2377"/>
    <lineage>
        <taxon>Bacteria</taxon>
        <taxon>Bacillati</taxon>
        <taxon>Bacillota</taxon>
        <taxon>Negativicutes</taxon>
        <taxon>Selenomonadales</taxon>
        <taxon>Sporomusaceae</taxon>
        <taxon>Sporomusa</taxon>
    </lineage>
</organism>
<dbReference type="InterPro" id="IPR003646">
    <property type="entry name" value="SH3-like_bac-type"/>
</dbReference>
<evidence type="ECO:0000256" key="1">
    <source>
        <dbReference type="SAM" id="SignalP"/>
    </source>
</evidence>
<evidence type="ECO:0000313" key="3">
    <source>
        <dbReference type="EMBL" id="QDR82840.1"/>
    </source>
</evidence>